<reference evidence="4 5" key="1">
    <citation type="submission" date="2023-01" db="EMBL/GenBank/DDBJ databases">
        <title>Bacillus changyiensis sp. nov., isolated from a coastal deposit.</title>
        <authorList>
            <person name="Xiao G."/>
            <person name="Lai Q."/>
            <person name="Hu Z."/>
            <person name="Shao Z."/>
        </authorList>
    </citation>
    <scope>NUCLEOTIDE SEQUENCE [LARGE SCALE GENOMIC DNA]</scope>
    <source>
        <strain evidence="4 5">CLL-7-23</strain>
    </source>
</reference>
<sequence>MNAIKVQHVTKQYKNGVKALNGLNLKVDRGEIFSLLGQNGSGKSSLINILTTYLPKTSGAITILEKDIDQDPCSIRKQIACVAQRTSIDTHLSMEENMLFQARLYKVNGDTAKKRMNDLISCFELEHYRKHPVASFSGGVKRRLDIAMNMMSHPKILFLDEPTVGMDIQSRMAMWKMMKKIRDDFGVTIFLTTHYLEEADQLSNTICLMKDGREIVQASPHELRQYMHQDIVRIGFAKIEQAKACATQLRKFKPVITEEHFVIVGANNSQEELRTVNSWLLEHNIPFTGIEIGQPSLDEVFIHLTKDGEEVSR</sequence>
<dbReference type="InterPro" id="IPR003439">
    <property type="entry name" value="ABC_transporter-like_ATP-bd"/>
</dbReference>
<evidence type="ECO:0000256" key="2">
    <source>
        <dbReference type="ARBA" id="ARBA00022840"/>
    </source>
</evidence>
<evidence type="ECO:0000259" key="3">
    <source>
        <dbReference type="PROSITE" id="PS50893"/>
    </source>
</evidence>
<dbReference type="Pfam" id="PF00005">
    <property type="entry name" value="ABC_tran"/>
    <property type="match status" value="1"/>
</dbReference>
<keyword evidence="1" id="KW-0547">Nucleotide-binding</keyword>
<keyword evidence="2 4" id="KW-0067">ATP-binding</keyword>
<protein>
    <submittedName>
        <fullName evidence="4">ABC transporter ATP-binding protein</fullName>
    </submittedName>
</protein>
<name>A0ABT4X2N1_9BACI</name>
<dbReference type="PANTHER" id="PTHR43582">
    <property type="entry name" value="LINEARMYCIN RESISTANCE ATP-BINDING PROTEIN LNRL"/>
    <property type="match status" value="1"/>
</dbReference>
<feature type="domain" description="ABC transporter" evidence="3">
    <location>
        <begin position="4"/>
        <end position="236"/>
    </location>
</feature>
<dbReference type="EMBL" id="JAQKAB010000004">
    <property type="protein sequence ID" value="MDA7026531.1"/>
    <property type="molecule type" value="Genomic_DNA"/>
</dbReference>
<dbReference type="PROSITE" id="PS50893">
    <property type="entry name" value="ABC_TRANSPORTER_2"/>
    <property type="match status" value="1"/>
</dbReference>
<dbReference type="SMART" id="SM00382">
    <property type="entry name" value="AAA"/>
    <property type="match status" value="1"/>
</dbReference>
<accession>A0ABT4X2N1</accession>
<comment type="caution">
    <text evidence="4">The sequence shown here is derived from an EMBL/GenBank/DDBJ whole genome shotgun (WGS) entry which is preliminary data.</text>
</comment>
<dbReference type="InterPro" id="IPR027417">
    <property type="entry name" value="P-loop_NTPase"/>
</dbReference>
<keyword evidence="5" id="KW-1185">Reference proteome</keyword>
<gene>
    <name evidence="4" type="ORF">PJ311_07860</name>
</gene>
<organism evidence="4 5">
    <name type="scientific">Bacillus changyiensis</name>
    <dbReference type="NCBI Taxonomy" id="3004103"/>
    <lineage>
        <taxon>Bacteria</taxon>
        <taxon>Bacillati</taxon>
        <taxon>Bacillota</taxon>
        <taxon>Bacilli</taxon>
        <taxon>Bacillales</taxon>
        <taxon>Bacillaceae</taxon>
        <taxon>Bacillus</taxon>
    </lineage>
</organism>
<dbReference type="SUPFAM" id="SSF52540">
    <property type="entry name" value="P-loop containing nucleoside triphosphate hydrolases"/>
    <property type="match status" value="1"/>
</dbReference>
<dbReference type="Proteomes" id="UP001211894">
    <property type="component" value="Unassembled WGS sequence"/>
</dbReference>
<evidence type="ECO:0000313" key="5">
    <source>
        <dbReference type="Proteomes" id="UP001211894"/>
    </source>
</evidence>
<dbReference type="GO" id="GO:0005524">
    <property type="term" value="F:ATP binding"/>
    <property type="evidence" value="ECO:0007669"/>
    <property type="project" value="UniProtKB-KW"/>
</dbReference>
<dbReference type="RefSeq" id="WP_271340385.1">
    <property type="nucleotide sequence ID" value="NZ_JAQKAB010000004.1"/>
</dbReference>
<dbReference type="PANTHER" id="PTHR43582:SF2">
    <property type="entry name" value="LINEARMYCIN RESISTANCE ATP-BINDING PROTEIN LNRL"/>
    <property type="match status" value="1"/>
</dbReference>
<proteinExistence type="predicted"/>
<dbReference type="InterPro" id="IPR003593">
    <property type="entry name" value="AAA+_ATPase"/>
</dbReference>
<evidence type="ECO:0000313" key="4">
    <source>
        <dbReference type="EMBL" id="MDA7026531.1"/>
    </source>
</evidence>
<evidence type="ECO:0000256" key="1">
    <source>
        <dbReference type="ARBA" id="ARBA00022741"/>
    </source>
</evidence>
<dbReference type="Gene3D" id="3.40.50.300">
    <property type="entry name" value="P-loop containing nucleotide triphosphate hydrolases"/>
    <property type="match status" value="1"/>
</dbReference>